<dbReference type="OrthoDB" id="6200718at2"/>
<feature type="domain" description="DUF4240" evidence="1">
    <location>
        <begin position="18"/>
        <end position="109"/>
    </location>
</feature>
<evidence type="ECO:0000313" key="3">
    <source>
        <dbReference type="Proteomes" id="UP000237819"/>
    </source>
</evidence>
<organism evidence="2 3">
    <name type="scientific">Blastopirellula marina</name>
    <dbReference type="NCBI Taxonomy" id="124"/>
    <lineage>
        <taxon>Bacteria</taxon>
        <taxon>Pseudomonadati</taxon>
        <taxon>Planctomycetota</taxon>
        <taxon>Planctomycetia</taxon>
        <taxon>Pirellulales</taxon>
        <taxon>Pirellulaceae</taxon>
        <taxon>Blastopirellula</taxon>
    </lineage>
</organism>
<protein>
    <submittedName>
        <fullName evidence="2">Ferredoxin</fullName>
    </submittedName>
</protein>
<evidence type="ECO:0000313" key="2">
    <source>
        <dbReference type="EMBL" id="PQO43840.1"/>
    </source>
</evidence>
<proteinExistence type="predicted"/>
<dbReference type="Proteomes" id="UP000237819">
    <property type="component" value="Unassembled WGS sequence"/>
</dbReference>
<dbReference type="Pfam" id="PF14024">
    <property type="entry name" value="DUF4240"/>
    <property type="match status" value="1"/>
</dbReference>
<comment type="caution">
    <text evidence="2">The sequence shown here is derived from an EMBL/GenBank/DDBJ whole genome shotgun (WGS) entry which is preliminary data.</text>
</comment>
<accession>A0A2S8GHM5</accession>
<dbReference type="InterPro" id="IPR025334">
    <property type="entry name" value="DUF4240"/>
</dbReference>
<name>A0A2S8GHM5_9BACT</name>
<gene>
    <name evidence="2" type="ORF">C5Y93_21885</name>
</gene>
<evidence type="ECO:0000259" key="1">
    <source>
        <dbReference type="Pfam" id="PF14024"/>
    </source>
</evidence>
<dbReference type="EMBL" id="PUHZ01000022">
    <property type="protein sequence ID" value="PQO43840.1"/>
    <property type="molecule type" value="Genomic_DNA"/>
</dbReference>
<sequence length="137" mass="15854">MSNEFDRGSFSPDDISQWFWDVVERADRSRDRLKAELQSMTREEVIRFDNEFQEAAVQLVDEPFLDFMEGNVSEDSAKDIADFVVSQGKKVYSEIWANPETIPTSVESGENHTLAGIASEVFWDRFKESIPQEIDFF</sequence>
<dbReference type="AlphaFoldDB" id="A0A2S8GHM5"/>
<reference evidence="2 3" key="1">
    <citation type="submission" date="2018-02" db="EMBL/GenBank/DDBJ databases">
        <title>Comparative genomes isolates from brazilian mangrove.</title>
        <authorList>
            <person name="Araujo J.E."/>
            <person name="Taketani R.G."/>
            <person name="Silva M.C.P."/>
            <person name="Loureco M.V."/>
            <person name="Andreote F.D."/>
        </authorList>
    </citation>
    <scope>NUCLEOTIDE SEQUENCE [LARGE SCALE GENOMIC DNA]</scope>
    <source>
        <strain evidence="2 3">Nap-Phe MGV</strain>
    </source>
</reference>
<dbReference type="RefSeq" id="WP_105337596.1">
    <property type="nucleotide sequence ID" value="NZ_PUHZ01000022.1"/>
</dbReference>